<dbReference type="OrthoDB" id="348976at2759"/>
<feature type="domain" description="Deacetylase sirtuin-type" evidence="7">
    <location>
        <begin position="333"/>
        <end position="512"/>
    </location>
</feature>
<dbReference type="InterPro" id="IPR039633">
    <property type="entry name" value="PAP"/>
</dbReference>
<gene>
    <name evidence="8" type="ORF">PGLA1383_LOCUS728</name>
</gene>
<dbReference type="InterPro" id="IPR029035">
    <property type="entry name" value="DHS-like_NAD/FAD-binding_dom"/>
</dbReference>
<evidence type="ECO:0000313" key="9">
    <source>
        <dbReference type="Proteomes" id="UP000654075"/>
    </source>
</evidence>
<organism evidence="8 9">
    <name type="scientific">Polarella glacialis</name>
    <name type="common">Dinoflagellate</name>
    <dbReference type="NCBI Taxonomy" id="89957"/>
    <lineage>
        <taxon>Eukaryota</taxon>
        <taxon>Sar</taxon>
        <taxon>Alveolata</taxon>
        <taxon>Dinophyceae</taxon>
        <taxon>Suessiales</taxon>
        <taxon>Suessiaceae</taxon>
        <taxon>Polarella</taxon>
    </lineage>
</organism>
<comment type="subcellular location">
    <subcellularLocation>
        <location evidence="1">Plastid</location>
    </subcellularLocation>
</comment>
<dbReference type="InterPro" id="IPR006843">
    <property type="entry name" value="PAP/fibrillin_dom"/>
</dbReference>
<dbReference type="EMBL" id="CAJNNV010000176">
    <property type="protein sequence ID" value="CAE8581715.1"/>
    <property type="molecule type" value="Genomic_DNA"/>
</dbReference>
<dbReference type="Proteomes" id="UP000654075">
    <property type="component" value="Unassembled WGS sequence"/>
</dbReference>
<accession>A0A813D7S9</accession>
<comment type="caution">
    <text evidence="8">The sequence shown here is derived from an EMBL/GenBank/DDBJ whole genome shotgun (WGS) entry which is preliminary data.</text>
</comment>
<name>A0A813D7S9_POLGL</name>
<keyword evidence="4" id="KW-0520">NAD</keyword>
<sequence>MASLMAPNWLPRPIPLQRPAASAGIGAAVSSWSRGVASQTQQQQQQQQQRLGSPAQPQPLSASTRWASTLVVAALSLQSVFCAGPARRRRNNLNSNNSSSNKNNNNNNFSGPGSARSGQVVCRAVGPAECKAELLALLGGSTDSNASWDSSRVQAAQRVEDLVAALVASYEARKDSAVATSLLEGRWRLLSTFVPGQAAANFFSLDSWRAYVFDKGPSPVQSAAFTSDAVQKVYQALDLQCSPGRWYNVIDALPLGILCLEADLGLEGDDLKFQWTGGFLSVRRWPWSSQDLEQPLQVPYPVPFKLLGDRAKGTFETVYLDEDLRISRGSKSGSIFVLARTKTPLPLEDEYRLLDQKGLLRLRQAVMWSFVMRLLGYWFAGEEACDALCEKHGGLVKPNIVFFGENLPGRFFRLMSQDFAECDLLLVMGTSLQVNPFSSLPREVGLYVPRLLVNRERAGEESSADGSGIFSFAAVGSRTPGFEFDEPNLKDVFFQGDSDDGAQALAEHLGWAEDLQALVKAAKTNKNL</sequence>
<feature type="compositionally biased region" description="Low complexity" evidence="6">
    <location>
        <begin position="92"/>
        <end position="108"/>
    </location>
</feature>
<dbReference type="GO" id="GO:0009536">
    <property type="term" value="C:plastid"/>
    <property type="evidence" value="ECO:0007669"/>
    <property type="project" value="UniProtKB-SubCell"/>
</dbReference>
<dbReference type="AlphaFoldDB" id="A0A813D7S9"/>
<dbReference type="InterPro" id="IPR026590">
    <property type="entry name" value="Ssirtuin_cat_dom"/>
</dbReference>
<keyword evidence="9" id="KW-1185">Reference proteome</keyword>
<dbReference type="GO" id="GO:0016740">
    <property type="term" value="F:transferase activity"/>
    <property type="evidence" value="ECO:0007669"/>
    <property type="project" value="UniProtKB-KW"/>
</dbReference>
<evidence type="ECO:0000256" key="4">
    <source>
        <dbReference type="ARBA" id="ARBA00023027"/>
    </source>
</evidence>
<keyword evidence="2" id="KW-0934">Plastid</keyword>
<dbReference type="PROSITE" id="PS50305">
    <property type="entry name" value="SIRTUIN"/>
    <property type="match status" value="1"/>
</dbReference>
<evidence type="ECO:0000259" key="7">
    <source>
        <dbReference type="PROSITE" id="PS50305"/>
    </source>
</evidence>
<keyword evidence="3" id="KW-0808">Transferase</keyword>
<evidence type="ECO:0000256" key="6">
    <source>
        <dbReference type="SAM" id="MobiDB-lite"/>
    </source>
</evidence>
<evidence type="ECO:0000256" key="2">
    <source>
        <dbReference type="ARBA" id="ARBA00022640"/>
    </source>
</evidence>
<dbReference type="PANTHER" id="PTHR31906">
    <property type="entry name" value="PLASTID-LIPID-ASSOCIATED PROTEIN 4, CHLOROPLASTIC-RELATED"/>
    <property type="match status" value="1"/>
</dbReference>
<reference evidence="8" key="1">
    <citation type="submission" date="2021-02" db="EMBL/GenBank/DDBJ databases">
        <authorList>
            <person name="Dougan E. K."/>
            <person name="Rhodes N."/>
            <person name="Thang M."/>
            <person name="Chan C."/>
        </authorList>
    </citation>
    <scope>NUCLEOTIDE SEQUENCE</scope>
</reference>
<evidence type="ECO:0000256" key="1">
    <source>
        <dbReference type="ARBA" id="ARBA00004474"/>
    </source>
</evidence>
<dbReference type="InterPro" id="IPR003000">
    <property type="entry name" value="Sirtuin"/>
</dbReference>
<dbReference type="Gene3D" id="3.40.50.1220">
    <property type="entry name" value="TPP-binding domain"/>
    <property type="match status" value="1"/>
</dbReference>
<feature type="region of interest" description="Disordered" evidence="6">
    <location>
        <begin position="88"/>
        <end position="116"/>
    </location>
</feature>
<evidence type="ECO:0000256" key="5">
    <source>
        <dbReference type="PROSITE-ProRule" id="PRU00236"/>
    </source>
</evidence>
<feature type="compositionally biased region" description="Low complexity" evidence="6">
    <location>
        <begin position="34"/>
        <end position="49"/>
    </location>
</feature>
<evidence type="ECO:0000256" key="3">
    <source>
        <dbReference type="ARBA" id="ARBA00022679"/>
    </source>
</evidence>
<protein>
    <recommendedName>
        <fullName evidence="7">Deacetylase sirtuin-type domain-containing protein</fullName>
    </recommendedName>
</protein>
<comment type="caution">
    <text evidence="5">Lacks conserved residue(s) required for the propagation of feature annotation.</text>
</comment>
<evidence type="ECO:0000313" key="8">
    <source>
        <dbReference type="EMBL" id="CAE8581715.1"/>
    </source>
</evidence>
<dbReference type="Pfam" id="PF02146">
    <property type="entry name" value="SIR2"/>
    <property type="match status" value="1"/>
</dbReference>
<proteinExistence type="predicted"/>
<feature type="region of interest" description="Disordered" evidence="6">
    <location>
        <begin position="34"/>
        <end position="62"/>
    </location>
</feature>
<dbReference type="GO" id="GO:0070403">
    <property type="term" value="F:NAD+ binding"/>
    <property type="evidence" value="ECO:0007669"/>
    <property type="project" value="InterPro"/>
</dbReference>
<dbReference type="SUPFAM" id="SSF52467">
    <property type="entry name" value="DHS-like NAD/FAD-binding domain"/>
    <property type="match status" value="1"/>
</dbReference>
<dbReference type="Pfam" id="PF04755">
    <property type="entry name" value="PAP_fibrillin"/>
    <property type="match status" value="1"/>
</dbReference>